<keyword evidence="4" id="KW-1185">Reference proteome</keyword>
<keyword evidence="1" id="KW-1133">Transmembrane helix</keyword>
<feature type="transmembrane region" description="Helical" evidence="1">
    <location>
        <begin position="154"/>
        <end position="171"/>
    </location>
</feature>
<feature type="transmembrane region" description="Helical" evidence="1">
    <location>
        <begin position="20"/>
        <end position="41"/>
    </location>
</feature>
<protein>
    <recommendedName>
        <fullName evidence="2">CAAX prenyl protease 2/Lysostaphin resistance protein A-like domain-containing protein</fullName>
    </recommendedName>
</protein>
<gene>
    <name evidence="3" type="ORF">SAMN06297468_2666</name>
</gene>
<dbReference type="InterPro" id="IPR003675">
    <property type="entry name" value="Rce1/LyrA-like_dom"/>
</dbReference>
<keyword evidence="1" id="KW-0812">Transmembrane</keyword>
<dbReference type="RefSeq" id="WP_086438515.1">
    <property type="nucleotide sequence ID" value="NZ_FXWG01000003.1"/>
</dbReference>
<dbReference type="PANTHER" id="PTHR43592">
    <property type="entry name" value="CAAX AMINO TERMINAL PROTEASE"/>
    <property type="match status" value="1"/>
</dbReference>
<dbReference type="GO" id="GO:0004175">
    <property type="term" value="F:endopeptidase activity"/>
    <property type="evidence" value="ECO:0007669"/>
    <property type="project" value="UniProtKB-ARBA"/>
</dbReference>
<dbReference type="EMBL" id="FXWG01000003">
    <property type="protein sequence ID" value="SMQ74443.1"/>
    <property type="molecule type" value="Genomic_DNA"/>
</dbReference>
<accession>A0A1Y6FPM8</accession>
<dbReference type="PANTHER" id="PTHR43592:SF15">
    <property type="entry name" value="CAAX AMINO TERMINAL PROTEASE FAMILY PROTEIN"/>
    <property type="match status" value="1"/>
</dbReference>
<organism evidence="3 4">
    <name type="scientific">Altererythrobacter xiamenensis</name>
    <dbReference type="NCBI Taxonomy" id="1316679"/>
    <lineage>
        <taxon>Bacteria</taxon>
        <taxon>Pseudomonadati</taxon>
        <taxon>Pseudomonadota</taxon>
        <taxon>Alphaproteobacteria</taxon>
        <taxon>Sphingomonadales</taxon>
        <taxon>Erythrobacteraceae</taxon>
        <taxon>Altererythrobacter</taxon>
    </lineage>
</organism>
<feature type="transmembrane region" description="Helical" evidence="1">
    <location>
        <begin position="100"/>
        <end position="122"/>
    </location>
</feature>
<dbReference type="GO" id="GO:0080120">
    <property type="term" value="P:CAAX-box protein maturation"/>
    <property type="evidence" value="ECO:0007669"/>
    <property type="project" value="UniProtKB-ARBA"/>
</dbReference>
<name>A0A1Y6FPM8_9SPHN</name>
<sequence length="210" mass="22826">MSDGSRTSNVHLADIPLGKLVTLVGLQAAFFTGLGFALWWFSGREPAQFLSAAPHEWYRGIALGALLSAGAAFSFYAFPKITDTLVRFQGKTYAFLKNPLPLWAIVWISICAGVSEEALFRAGLQTLLGDYIGTVAAILVSSAIFALVHMAKPVVAGIIFTIGVLFGVVYVETGSLLTVMLAHAIYDIFALWYLQKRLHELDFFAETDTA</sequence>
<feature type="transmembrane region" description="Helical" evidence="1">
    <location>
        <begin position="177"/>
        <end position="194"/>
    </location>
</feature>
<keyword evidence="1" id="KW-0472">Membrane</keyword>
<evidence type="ECO:0000256" key="1">
    <source>
        <dbReference type="SAM" id="Phobius"/>
    </source>
</evidence>
<feature type="domain" description="CAAX prenyl protease 2/Lysostaphin resistance protein A-like" evidence="2">
    <location>
        <begin position="100"/>
        <end position="189"/>
    </location>
</feature>
<feature type="transmembrane region" description="Helical" evidence="1">
    <location>
        <begin position="61"/>
        <end position="79"/>
    </location>
</feature>
<dbReference type="Proteomes" id="UP000194420">
    <property type="component" value="Unassembled WGS sequence"/>
</dbReference>
<feature type="transmembrane region" description="Helical" evidence="1">
    <location>
        <begin position="128"/>
        <end position="147"/>
    </location>
</feature>
<dbReference type="AlphaFoldDB" id="A0A1Y6FPM8"/>
<proteinExistence type="predicted"/>
<evidence type="ECO:0000313" key="3">
    <source>
        <dbReference type="EMBL" id="SMQ74443.1"/>
    </source>
</evidence>
<reference evidence="4" key="1">
    <citation type="submission" date="2017-04" db="EMBL/GenBank/DDBJ databases">
        <authorList>
            <person name="Varghese N."/>
            <person name="Submissions S."/>
        </authorList>
    </citation>
    <scope>NUCLEOTIDE SEQUENCE [LARGE SCALE GENOMIC DNA]</scope>
</reference>
<dbReference type="Pfam" id="PF02517">
    <property type="entry name" value="Rce1-like"/>
    <property type="match status" value="1"/>
</dbReference>
<evidence type="ECO:0000259" key="2">
    <source>
        <dbReference type="Pfam" id="PF02517"/>
    </source>
</evidence>
<evidence type="ECO:0000313" key="4">
    <source>
        <dbReference type="Proteomes" id="UP000194420"/>
    </source>
</evidence>